<dbReference type="Pfam" id="PF00395">
    <property type="entry name" value="SLH"/>
    <property type="match status" value="3"/>
</dbReference>
<dbReference type="AlphaFoldDB" id="A0A1F4TPV7"/>
<sequence length="707" mass="76833">MRLKLLIVILINCCLALPSLAVSGITLDPSRSLFAARQLGMGGVSISFSDDANGVFSNPAGLAMIKLPQLTGASRKLMLDETEYVHTAWAMPTKWGVFGLGYVAMGTGGSLPTKRDPATNRIVIDPSSEATSYSNSAIALSYSKALQQNLAVGANLKLFTQAIGGGMSSQATGTGIDLGAVYQPNNWLTVGANLQNIVSGGLKWTGGSEDKIGGYYKLGSKINILGPENQALRTNRQKLDLGIDIDLPNNVLARENSLLYHLGLEYFPVNNIALRAGLNQDGNGSGITYGIGIINGGFRFDYAYVDRPGIPGDAPHYFSLSYIGETKEFVSTQVKEKESRLKINSPKNRTITNQAKIAVSAEAYSKVVLDQTTIWQVTAISETQEVKEITRIGQIDAVYLNGKEITPNKNINTTASLEVGRNIILLIATTSPEVFPGKTSPEASTASGEVVVLRFYPFTDTPMTHWAIEPIALSATLGLINGYPDDTFRPNKGITRAELVTLLVRSKGLRLDKQIEFTNFADVPANSWAAKFISYASEHGLVTGYPNGTFQPNKVLTRAEGITIFSRYAELSPEAEAKLPYFPDLPENYWAGKYIAPAYNAGLLDYLKDKEFEPTESFTRAEACEILYKTPMIKEKVEEFWQTGAIQTDFNKKTSSIEAGVINTNTSTSEVEIYSATPEVETQLPSLEMKTTIPKNVGPDNLETETL</sequence>
<reference evidence="3 4" key="1">
    <citation type="journal article" date="2016" name="Nat. Commun.">
        <title>Thousands of microbial genomes shed light on interconnected biogeochemical processes in an aquifer system.</title>
        <authorList>
            <person name="Anantharaman K."/>
            <person name="Brown C.T."/>
            <person name="Hug L.A."/>
            <person name="Sharon I."/>
            <person name="Castelle C.J."/>
            <person name="Probst A.J."/>
            <person name="Thomas B.C."/>
            <person name="Singh A."/>
            <person name="Wilkins M.J."/>
            <person name="Karaoz U."/>
            <person name="Brodie E.L."/>
            <person name="Williams K.H."/>
            <person name="Hubbard S.S."/>
            <person name="Banfield J.F."/>
        </authorList>
    </citation>
    <scope>NUCLEOTIDE SEQUENCE [LARGE SCALE GENOMIC DNA]</scope>
</reference>
<feature type="domain" description="SLH" evidence="2">
    <location>
        <begin position="516"/>
        <end position="579"/>
    </location>
</feature>
<accession>A0A1F4TPV7</accession>
<feature type="chain" id="PRO_5009514673" description="SLH domain-containing protein" evidence="1">
    <location>
        <begin position="22"/>
        <end position="707"/>
    </location>
</feature>
<dbReference type="InterPro" id="IPR001119">
    <property type="entry name" value="SLH_dom"/>
</dbReference>
<dbReference type="PANTHER" id="PTHR43308">
    <property type="entry name" value="OUTER MEMBRANE PROTEIN ALPHA-RELATED"/>
    <property type="match status" value="1"/>
</dbReference>
<dbReference type="InterPro" id="IPR051465">
    <property type="entry name" value="Cell_Envelope_Struct_Comp"/>
</dbReference>
<dbReference type="EMBL" id="MEUI01000014">
    <property type="protein sequence ID" value="OGC34667.1"/>
    <property type="molecule type" value="Genomic_DNA"/>
</dbReference>
<keyword evidence="1" id="KW-0732">Signal</keyword>
<gene>
    <name evidence="3" type="ORF">A2462_04990</name>
</gene>
<proteinExistence type="predicted"/>
<evidence type="ECO:0000256" key="1">
    <source>
        <dbReference type="SAM" id="SignalP"/>
    </source>
</evidence>
<evidence type="ECO:0000259" key="2">
    <source>
        <dbReference type="PROSITE" id="PS51272"/>
    </source>
</evidence>
<protein>
    <recommendedName>
        <fullName evidence="2">SLH domain-containing protein</fullName>
    </recommendedName>
</protein>
<comment type="caution">
    <text evidence="3">The sequence shown here is derived from an EMBL/GenBank/DDBJ whole genome shotgun (WGS) entry which is preliminary data.</text>
</comment>
<dbReference type="PROSITE" id="PS51272">
    <property type="entry name" value="SLH"/>
    <property type="match status" value="3"/>
</dbReference>
<organism evidence="3 4">
    <name type="scientific">candidate division WOR-1 bacterium RIFOXYC2_FULL_41_25</name>
    <dbReference type="NCBI Taxonomy" id="1802586"/>
    <lineage>
        <taxon>Bacteria</taxon>
        <taxon>Bacillati</taxon>
        <taxon>Saganbacteria</taxon>
    </lineage>
</organism>
<dbReference type="Gene3D" id="2.40.160.60">
    <property type="entry name" value="Outer membrane protein transport protein (OMPP1/FadL/TodX)"/>
    <property type="match status" value="1"/>
</dbReference>
<dbReference type="SUPFAM" id="SSF56935">
    <property type="entry name" value="Porins"/>
    <property type="match status" value="1"/>
</dbReference>
<feature type="domain" description="SLH" evidence="2">
    <location>
        <begin position="580"/>
        <end position="641"/>
    </location>
</feature>
<feature type="domain" description="SLH" evidence="2">
    <location>
        <begin position="454"/>
        <end position="514"/>
    </location>
</feature>
<dbReference type="Proteomes" id="UP000177309">
    <property type="component" value="Unassembled WGS sequence"/>
</dbReference>
<dbReference type="NCBIfam" id="NF033709">
    <property type="entry name" value="PorV_fam"/>
    <property type="match status" value="1"/>
</dbReference>
<evidence type="ECO:0000313" key="3">
    <source>
        <dbReference type="EMBL" id="OGC34667.1"/>
    </source>
</evidence>
<feature type="signal peptide" evidence="1">
    <location>
        <begin position="1"/>
        <end position="21"/>
    </location>
</feature>
<name>A0A1F4TPV7_UNCSA</name>
<evidence type="ECO:0000313" key="4">
    <source>
        <dbReference type="Proteomes" id="UP000177309"/>
    </source>
</evidence>